<dbReference type="InterPro" id="IPR003593">
    <property type="entry name" value="AAA+_ATPase"/>
</dbReference>
<dbReference type="RefSeq" id="WP_096352187.1">
    <property type="nucleotide sequence ID" value="NZ_AP014946.1"/>
</dbReference>
<dbReference type="PANTHER" id="PTHR11384">
    <property type="entry name" value="ATP-BINDING CASSETTE, SUB-FAMILY D MEMBER"/>
    <property type="match status" value="1"/>
</dbReference>
<evidence type="ECO:0000313" key="13">
    <source>
        <dbReference type="EMBL" id="BAT58375.1"/>
    </source>
</evidence>
<name>A0A0S3PR22_9BRAD</name>
<comment type="similarity">
    <text evidence="2">Belongs to the ABC transporter superfamily.</text>
</comment>
<dbReference type="InterPro" id="IPR027417">
    <property type="entry name" value="P-loop_NTPase"/>
</dbReference>
<dbReference type="GO" id="GO:0005886">
    <property type="term" value="C:plasma membrane"/>
    <property type="evidence" value="ECO:0007669"/>
    <property type="project" value="UniProtKB-SubCell"/>
</dbReference>
<dbReference type="PROSITE" id="PS50893">
    <property type="entry name" value="ABC_TRANSPORTER_2"/>
    <property type="match status" value="1"/>
</dbReference>
<keyword evidence="14" id="KW-1185">Reference proteome</keyword>
<dbReference type="SUPFAM" id="SSF90123">
    <property type="entry name" value="ABC transporter transmembrane region"/>
    <property type="match status" value="1"/>
</dbReference>
<evidence type="ECO:0000256" key="4">
    <source>
        <dbReference type="ARBA" id="ARBA00022692"/>
    </source>
</evidence>
<keyword evidence="5" id="KW-0547">Nucleotide-binding</keyword>
<comment type="function">
    <text evidence="9">Involved in beta-(1--&gt;2)glucan export. Transmembrane domains (TMD) form a pore in the inner membrane and the ATP-binding domain (NBD) is responsible for energy generation.</text>
</comment>
<dbReference type="InterPro" id="IPR003439">
    <property type="entry name" value="ABC_transporter-like_ATP-bd"/>
</dbReference>
<feature type="transmembrane region" description="Helical" evidence="10">
    <location>
        <begin position="187"/>
        <end position="211"/>
    </location>
</feature>
<evidence type="ECO:0000313" key="14">
    <source>
        <dbReference type="Proteomes" id="UP000236884"/>
    </source>
</evidence>
<proteinExistence type="inferred from homology"/>
<evidence type="ECO:0000256" key="9">
    <source>
        <dbReference type="ARBA" id="ARBA00024722"/>
    </source>
</evidence>
<comment type="subcellular location">
    <subcellularLocation>
        <location evidence="1">Cell membrane</location>
        <topology evidence="1">Multi-pass membrane protein</topology>
    </subcellularLocation>
</comment>
<dbReference type="Pfam" id="PF06472">
    <property type="entry name" value="ABC_membrane_2"/>
    <property type="match status" value="1"/>
</dbReference>
<keyword evidence="6 13" id="KW-0067">ATP-binding</keyword>
<evidence type="ECO:0000256" key="10">
    <source>
        <dbReference type="SAM" id="Phobius"/>
    </source>
</evidence>
<dbReference type="InterPro" id="IPR036640">
    <property type="entry name" value="ABC1_TM_sf"/>
</dbReference>
<feature type="transmembrane region" description="Helical" evidence="10">
    <location>
        <begin position="30"/>
        <end position="51"/>
    </location>
</feature>
<evidence type="ECO:0000259" key="12">
    <source>
        <dbReference type="PROSITE" id="PS50929"/>
    </source>
</evidence>
<dbReference type="SMART" id="SM00382">
    <property type="entry name" value="AAA"/>
    <property type="match status" value="1"/>
</dbReference>
<dbReference type="OrthoDB" id="9810134at2"/>
<accession>A0A0S3PR22</accession>
<dbReference type="InterPro" id="IPR011527">
    <property type="entry name" value="ABC1_TM_dom"/>
</dbReference>
<dbReference type="Pfam" id="PF00005">
    <property type="entry name" value="ABC_tran"/>
    <property type="match status" value="1"/>
</dbReference>
<keyword evidence="8 10" id="KW-0472">Membrane</keyword>
<evidence type="ECO:0000256" key="1">
    <source>
        <dbReference type="ARBA" id="ARBA00004651"/>
    </source>
</evidence>
<keyword evidence="7 10" id="KW-1133">Transmembrane helix</keyword>
<gene>
    <name evidence="13" type="primary">yddA</name>
    <name evidence="13" type="ORF">GJW-30_1_00900</name>
</gene>
<protein>
    <submittedName>
        <fullName evidence="13">Inner membrane ABC transporter ATP-binding protein YddA</fullName>
    </submittedName>
</protein>
<dbReference type="KEGG" id="vgo:GJW-30_1_00900"/>
<evidence type="ECO:0000256" key="6">
    <source>
        <dbReference type="ARBA" id="ARBA00022840"/>
    </source>
</evidence>
<dbReference type="InterPro" id="IPR050835">
    <property type="entry name" value="ABC_transporter_sub-D"/>
</dbReference>
<organism evidence="13 14">
    <name type="scientific">Variibacter gotjawalensis</name>
    <dbReference type="NCBI Taxonomy" id="1333996"/>
    <lineage>
        <taxon>Bacteria</taxon>
        <taxon>Pseudomonadati</taxon>
        <taxon>Pseudomonadota</taxon>
        <taxon>Alphaproteobacteria</taxon>
        <taxon>Hyphomicrobiales</taxon>
        <taxon>Nitrobacteraceae</taxon>
        <taxon>Variibacter</taxon>
    </lineage>
</organism>
<sequence>MNNFVEALRTFFKVALPYFNSEERWAARSLLTAIIAAELGIVAVAVAVIQWNARFFNALEAKNWTAFKAELIVFCFITAGAIVAGASKYYFGQRLQIGWRRWLTENYVKVWMADGRHYRVRAIEPNVDNIHLRIASDVYIFIQRTHELTTGLLGSVVALASFAYILWGLSATTPLPLLGTNWQFPGYLIVIAIAYASIGTFFAHHIGWRLITLNFNQQRYESDFRFAIVRAADHSEPIALMRGEPVERRELGHRFRNLVGNWSALVRRQVRLEAFVAGYGHISTVFPILVVSPAYLSGAITLGTLVQAHLAFQRVEGAFAFCISSYAKLAEWKALTDRLAQYQEAMVHVDQSSLEPAGKIETTASRNGDVAANDVTVRLPSGIAVAELAKLDVAPGGRALITGSSGSGKSSFFRALTGLWPNGSGTIALPQGREILAMPQRPYFPLGTLRDALTYPVPADTVPNAEIGEVLEAVGLTHFAAHLDEIKDWNVVLSGGEQQRVAFARALLRRPGVLLFDEPVSTLSDASARDLYTMLLSRLPDTIVLAIDRRGVLSDLHAQTVEMTAPSETGRPAVLAPA</sequence>
<dbReference type="PROSITE" id="PS00211">
    <property type="entry name" value="ABC_TRANSPORTER_1"/>
    <property type="match status" value="1"/>
</dbReference>
<reference evidence="13 14" key="1">
    <citation type="submission" date="2015-08" db="EMBL/GenBank/DDBJ databases">
        <title>Investigation of the bacterial diversity of lava forest soil.</title>
        <authorList>
            <person name="Lee J.S."/>
        </authorList>
    </citation>
    <scope>NUCLEOTIDE SEQUENCE [LARGE SCALE GENOMIC DNA]</scope>
    <source>
        <strain evidence="13 14">GJW-30</strain>
    </source>
</reference>
<feature type="domain" description="ABC transporter" evidence="11">
    <location>
        <begin position="370"/>
        <end position="575"/>
    </location>
</feature>
<dbReference type="GO" id="GO:0140359">
    <property type="term" value="F:ABC-type transporter activity"/>
    <property type="evidence" value="ECO:0007669"/>
    <property type="project" value="InterPro"/>
</dbReference>
<keyword evidence="4 10" id="KW-0812">Transmembrane</keyword>
<evidence type="ECO:0000259" key="11">
    <source>
        <dbReference type="PROSITE" id="PS50893"/>
    </source>
</evidence>
<feature type="transmembrane region" description="Helical" evidence="10">
    <location>
        <begin position="148"/>
        <end position="167"/>
    </location>
</feature>
<evidence type="ECO:0000256" key="7">
    <source>
        <dbReference type="ARBA" id="ARBA00022989"/>
    </source>
</evidence>
<dbReference type="SUPFAM" id="SSF52540">
    <property type="entry name" value="P-loop containing nucleoside triphosphate hydrolases"/>
    <property type="match status" value="1"/>
</dbReference>
<dbReference type="Gene3D" id="1.20.1560.10">
    <property type="entry name" value="ABC transporter type 1, transmembrane domain"/>
    <property type="match status" value="1"/>
</dbReference>
<dbReference type="Proteomes" id="UP000236884">
    <property type="component" value="Chromosome"/>
</dbReference>
<evidence type="ECO:0000256" key="5">
    <source>
        <dbReference type="ARBA" id="ARBA00022741"/>
    </source>
</evidence>
<dbReference type="PANTHER" id="PTHR11384:SF59">
    <property type="entry name" value="LYSOSOMAL COBALAMIN TRANSPORTER ABCD4"/>
    <property type="match status" value="1"/>
</dbReference>
<dbReference type="InterPro" id="IPR017871">
    <property type="entry name" value="ABC_transporter-like_CS"/>
</dbReference>
<dbReference type="GO" id="GO:0016887">
    <property type="term" value="F:ATP hydrolysis activity"/>
    <property type="evidence" value="ECO:0007669"/>
    <property type="project" value="InterPro"/>
</dbReference>
<dbReference type="PROSITE" id="PS50929">
    <property type="entry name" value="ABC_TM1F"/>
    <property type="match status" value="1"/>
</dbReference>
<feature type="domain" description="ABC transmembrane type-1" evidence="12">
    <location>
        <begin position="71"/>
        <end position="331"/>
    </location>
</feature>
<dbReference type="GO" id="GO:0005524">
    <property type="term" value="F:ATP binding"/>
    <property type="evidence" value="ECO:0007669"/>
    <property type="project" value="UniProtKB-KW"/>
</dbReference>
<evidence type="ECO:0000256" key="3">
    <source>
        <dbReference type="ARBA" id="ARBA00022448"/>
    </source>
</evidence>
<feature type="transmembrane region" description="Helical" evidence="10">
    <location>
        <begin position="71"/>
        <end position="91"/>
    </location>
</feature>
<evidence type="ECO:0000256" key="8">
    <source>
        <dbReference type="ARBA" id="ARBA00023136"/>
    </source>
</evidence>
<dbReference type="EMBL" id="AP014946">
    <property type="protein sequence ID" value="BAT58375.1"/>
    <property type="molecule type" value="Genomic_DNA"/>
</dbReference>
<keyword evidence="3" id="KW-0813">Transport</keyword>
<evidence type="ECO:0000256" key="2">
    <source>
        <dbReference type="ARBA" id="ARBA00005417"/>
    </source>
</evidence>
<dbReference type="AlphaFoldDB" id="A0A0S3PR22"/>
<dbReference type="Gene3D" id="3.40.50.300">
    <property type="entry name" value="P-loop containing nucleotide triphosphate hydrolases"/>
    <property type="match status" value="1"/>
</dbReference>